<feature type="signal peptide" evidence="2">
    <location>
        <begin position="1"/>
        <end position="25"/>
    </location>
</feature>
<dbReference type="CDD" id="cd12797">
    <property type="entry name" value="M23_peptidase"/>
    <property type="match status" value="1"/>
</dbReference>
<feature type="chain" id="PRO_5009523428" description="M23ase beta-sheet core domain-containing protein" evidence="2">
    <location>
        <begin position="26"/>
        <end position="433"/>
    </location>
</feature>
<dbReference type="SUPFAM" id="SSF51261">
    <property type="entry name" value="Duplicated hybrid motif"/>
    <property type="match status" value="1"/>
</dbReference>
<gene>
    <name evidence="4" type="ORF">A2704_04225</name>
</gene>
<evidence type="ECO:0000256" key="1">
    <source>
        <dbReference type="SAM" id="Coils"/>
    </source>
</evidence>
<keyword evidence="1" id="KW-0175">Coiled coil</keyword>
<evidence type="ECO:0000313" key="4">
    <source>
        <dbReference type="EMBL" id="OGG49354.1"/>
    </source>
</evidence>
<feature type="domain" description="M23ase beta-sheet core" evidence="3">
    <location>
        <begin position="301"/>
        <end position="395"/>
    </location>
</feature>
<name>A0A1F6CJB4_9BACT</name>
<evidence type="ECO:0000313" key="5">
    <source>
        <dbReference type="Proteomes" id="UP000176445"/>
    </source>
</evidence>
<feature type="coiled-coil region" evidence="1">
    <location>
        <begin position="42"/>
        <end position="69"/>
    </location>
</feature>
<dbReference type="Proteomes" id="UP000176445">
    <property type="component" value="Unassembled WGS sequence"/>
</dbReference>
<dbReference type="Pfam" id="PF01551">
    <property type="entry name" value="Peptidase_M23"/>
    <property type="match status" value="1"/>
</dbReference>
<dbReference type="InterPro" id="IPR050570">
    <property type="entry name" value="Cell_wall_metabolism_enzyme"/>
</dbReference>
<reference evidence="4 5" key="1">
    <citation type="journal article" date="2016" name="Nat. Commun.">
        <title>Thousands of microbial genomes shed light on interconnected biogeochemical processes in an aquifer system.</title>
        <authorList>
            <person name="Anantharaman K."/>
            <person name="Brown C.T."/>
            <person name="Hug L.A."/>
            <person name="Sharon I."/>
            <person name="Castelle C.J."/>
            <person name="Probst A.J."/>
            <person name="Thomas B.C."/>
            <person name="Singh A."/>
            <person name="Wilkins M.J."/>
            <person name="Karaoz U."/>
            <person name="Brodie E.L."/>
            <person name="Williams K.H."/>
            <person name="Hubbard S.S."/>
            <person name="Banfield J.F."/>
        </authorList>
    </citation>
    <scope>NUCLEOTIDE SEQUENCE [LARGE SCALE GENOMIC DNA]</scope>
</reference>
<organism evidence="4 5">
    <name type="scientific">Candidatus Kaiserbacteria bacterium RIFCSPHIGHO2_01_FULL_54_36b</name>
    <dbReference type="NCBI Taxonomy" id="1798483"/>
    <lineage>
        <taxon>Bacteria</taxon>
        <taxon>Candidatus Kaiseribacteriota</taxon>
    </lineage>
</organism>
<dbReference type="PANTHER" id="PTHR21666:SF270">
    <property type="entry name" value="MUREIN HYDROLASE ACTIVATOR ENVC"/>
    <property type="match status" value="1"/>
</dbReference>
<dbReference type="Gene3D" id="2.70.70.10">
    <property type="entry name" value="Glucose Permease (Domain IIA)"/>
    <property type="match status" value="1"/>
</dbReference>
<dbReference type="AlphaFoldDB" id="A0A1F6CJB4"/>
<dbReference type="InterPro" id="IPR011055">
    <property type="entry name" value="Dup_hybrid_motif"/>
</dbReference>
<evidence type="ECO:0000259" key="3">
    <source>
        <dbReference type="Pfam" id="PF01551"/>
    </source>
</evidence>
<dbReference type="EMBL" id="MFKW01000075">
    <property type="protein sequence ID" value="OGG49354.1"/>
    <property type="molecule type" value="Genomic_DNA"/>
</dbReference>
<dbReference type="InterPro" id="IPR016047">
    <property type="entry name" value="M23ase_b-sheet_dom"/>
</dbReference>
<proteinExistence type="predicted"/>
<evidence type="ECO:0000256" key="2">
    <source>
        <dbReference type="SAM" id="SignalP"/>
    </source>
</evidence>
<keyword evidence="2" id="KW-0732">Signal</keyword>
<dbReference type="Gene3D" id="6.10.250.3150">
    <property type="match status" value="1"/>
</dbReference>
<sequence length="433" mass="46532">MKVASAVFGFLTLYAVTLYPLGSFAQTTTETPQTPTEIQQQIDSYNTQITQLDKEIAQFQVQLDAVSSKKTTLQNVLSELNLLLKKSAASISSTKSKISSTQLQIKQLAQGIAVKQDSIDTGAAGLAESFRQIHELDQSSLAMQILASEDIAEIWRDVDSHESLQTAVTDQMTQLSEEKRSLSEIKKKTEEKRAELVVQQNTLLAQQGSLNAQKKAQNELLAQTKSQESTYQSLLAQKVAGKASFEAALSDLKSQYLQAVDPSIILTPKKGVLRWPLDKVRITQTFGQSDFAKSGAYNGKGHNGIDMGSPIGTPVKAALSGTVLATGNTDLYKGCYSAGKWIMIKHNNGLSTMYGHLSQISVSQGQAVATGQIIGNVGATGYATGPHLHLSVYVTAVTKIMTFGEATNRVSACAKATIPITPPAGFLNPLGYL</sequence>
<comment type="caution">
    <text evidence="4">The sequence shown here is derived from an EMBL/GenBank/DDBJ whole genome shotgun (WGS) entry which is preliminary data.</text>
</comment>
<dbReference type="GO" id="GO:0004222">
    <property type="term" value="F:metalloendopeptidase activity"/>
    <property type="evidence" value="ECO:0007669"/>
    <property type="project" value="TreeGrafter"/>
</dbReference>
<protein>
    <recommendedName>
        <fullName evidence="3">M23ase beta-sheet core domain-containing protein</fullName>
    </recommendedName>
</protein>
<accession>A0A1F6CJB4</accession>
<dbReference type="PANTHER" id="PTHR21666">
    <property type="entry name" value="PEPTIDASE-RELATED"/>
    <property type="match status" value="1"/>
</dbReference>